<dbReference type="STRING" id="106549.A0A540LDP3"/>
<dbReference type="NCBIfam" id="TIGR00756">
    <property type="entry name" value="PPR"/>
    <property type="match status" value="3"/>
</dbReference>
<dbReference type="FunFam" id="1.25.40.10:FF:000516">
    <property type="entry name" value="Pentatricopeptide repeat-containing protein"/>
    <property type="match status" value="1"/>
</dbReference>
<dbReference type="PANTHER" id="PTHR45717:SF3">
    <property type="entry name" value="OS04G0544400 PROTEIN"/>
    <property type="match status" value="1"/>
</dbReference>
<feature type="compositionally biased region" description="Acidic residues" evidence="4">
    <location>
        <begin position="518"/>
        <end position="529"/>
    </location>
</feature>
<evidence type="ECO:0000256" key="1">
    <source>
        <dbReference type="ARBA" id="ARBA00007626"/>
    </source>
</evidence>
<dbReference type="GO" id="GO:0003729">
    <property type="term" value="F:mRNA binding"/>
    <property type="evidence" value="ECO:0007669"/>
    <property type="project" value="UniProtKB-ARBA"/>
</dbReference>
<feature type="repeat" description="PPR" evidence="3">
    <location>
        <begin position="382"/>
        <end position="416"/>
    </location>
</feature>
<evidence type="ECO:0000256" key="2">
    <source>
        <dbReference type="ARBA" id="ARBA00022737"/>
    </source>
</evidence>
<comment type="similarity">
    <text evidence="1">Belongs to the PPR family. P subfamily.</text>
</comment>
<accession>A0A540LDP3</accession>
<evidence type="ECO:0008006" key="7">
    <source>
        <dbReference type="Google" id="ProtNLM"/>
    </source>
</evidence>
<feature type="compositionally biased region" description="Polar residues" evidence="4">
    <location>
        <begin position="532"/>
        <end position="541"/>
    </location>
</feature>
<dbReference type="Gene3D" id="1.25.40.10">
    <property type="entry name" value="Tetratricopeptide repeat domain"/>
    <property type="match status" value="3"/>
</dbReference>
<dbReference type="GO" id="GO:0005739">
    <property type="term" value="C:mitochondrion"/>
    <property type="evidence" value="ECO:0007669"/>
    <property type="project" value="TreeGrafter"/>
</dbReference>
<reference evidence="5 6" key="1">
    <citation type="journal article" date="2019" name="G3 (Bethesda)">
        <title>Sequencing of a Wild Apple (Malus baccata) Genome Unravels the Differences Between Cultivated and Wild Apple Species Regarding Disease Resistance and Cold Tolerance.</title>
        <authorList>
            <person name="Chen X."/>
        </authorList>
    </citation>
    <scope>NUCLEOTIDE SEQUENCE [LARGE SCALE GENOMIC DNA]</scope>
    <source>
        <strain evidence="6">cv. Shandingzi</strain>
        <tissue evidence="5">Leaves</tissue>
    </source>
</reference>
<dbReference type="InterPro" id="IPR002885">
    <property type="entry name" value="PPR_rpt"/>
</dbReference>
<dbReference type="InterPro" id="IPR011990">
    <property type="entry name" value="TPR-like_helical_dom_sf"/>
</dbReference>
<dbReference type="Pfam" id="PF01535">
    <property type="entry name" value="PPR"/>
    <property type="match status" value="2"/>
</dbReference>
<feature type="region of interest" description="Disordered" evidence="4">
    <location>
        <begin position="510"/>
        <end position="541"/>
    </location>
</feature>
<keyword evidence="6" id="KW-1185">Reference proteome</keyword>
<protein>
    <recommendedName>
        <fullName evidence="7">Pentacotripeptide-repeat region of PRORP domain-containing protein</fullName>
    </recommendedName>
</protein>
<evidence type="ECO:0000313" key="5">
    <source>
        <dbReference type="EMBL" id="TQD84550.1"/>
    </source>
</evidence>
<name>A0A540LDP3_MALBA</name>
<sequence length="541" mass="61979">MLPHTSVHHRHNATVSSSLFYSRPLPCKIPTGTLPGSINFLKLPTISCSISQVHNYGTVDYERRPMVKWNAIYRKISLTEDPEVRSADILNQWEKEGRKLTKWELCRVVKELRKYKRYDRALEVYDWMSNRGERFRISTSDAAIQLDLFAKVRGVASAENYFLSLPDTLKDRRIYGALLNAYVRARMKEKAEALLDKMRTKGHALQSLPFNVMMTLYMNLRDYDKVDSIISEMIEKNIQLDIYSYNIWLSSRGSQGSAERMEEVFEKMKVDRTINPNWTTFSTMATMYIKMGQLDKAEACLRKVESRITGRDRIPYHYLLSLYGSVGKKEEAYRVWNVYKASFPTIPNLGYHAIMSSLLRLGDVEGSEKLYEEWLTVKSTYDPRIANLFITFYIKEGDFDSAQSFYNHMVDVGGKPNSRGKPNSSTWESLTEGHMEGRRISGALSCWKEAFSAEGSKSWRPKPVNVSAFLELCEQEADSASKEVFMGLLSQSGQLKNKLYASLLGLTDDVNDKTNVNGDDDDEKADDGSEFLLNQLQDTTP</sequence>
<dbReference type="PROSITE" id="PS51375">
    <property type="entry name" value="PPR"/>
    <property type="match status" value="2"/>
</dbReference>
<dbReference type="Proteomes" id="UP000315295">
    <property type="component" value="Unassembled WGS sequence"/>
</dbReference>
<dbReference type="FunFam" id="1.25.40.10:FF:000253">
    <property type="entry name" value="Pentatricopeptide repeat-containing protein"/>
    <property type="match status" value="1"/>
</dbReference>
<evidence type="ECO:0000256" key="4">
    <source>
        <dbReference type="SAM" id="MobiDB-lite"/>
    </source>
</evidence>
<dbReference type="PANTHER" id="PTHR45717">
    <property type="entry name" value="OS12G0527900 PROTEIN"/>
    <property type="match status" value="1"/>
</dbReference>
<dbReference type="EMBL" id="VIEB01000632">
    <property type="protein sequence ID" value="TQD84550.1"/>
    <property type="molecule type" value="Genomic_DNA"/>
</dbReference>
<dbReference type="SUPFAM" id="SSF48452">
    <property type="entry name" value="TPR-like"/>
    <property type="match status" value="1"/>
</dbReference>
<organism evidence="5 6">
    <name type="scientific">Malus baccata</name>
    <name type="common">Siberian crab apple</name>
    <name type="synonym">Pyrus baccata</name>
    <dbReference type="NCBI Taxonomy" id="106549"/>
    <lineage>
        <taxon>Eukaryota</taxon>
        <taxon>Viridiplantae</taxon>
        <taxon>Streptophyta</taxon>
        <taxon>Embryophyta</taxon>
        <taxon>Tracheophyta</taxon>
        <taxon>Spermatophyta</taxon>
        <taxon>Magnoliopsida</taxon>
        <taxon>eudicotyledons</taxon>
        <taxon>Gunneridae</taxon>
        <taxon>Pentapetalae</taxon>
        <taxon>rosids</taxon>
        <taxon>fabids</taxon>
        <taxon>Rosales</taxon>
        <taxon>Rosaceae</taxon>
        <taxon>Amygdaloideae</taxon>
        <taxon>Maleae</taxon>
        <taxon>Malus</taxon>
    </lineage>
</organism>
<dbReference type="AlphaFoldDB" id="A0A540LDP3"/>
<evidence type="ECO:0000256" key="3">
    <source>
        <dbReference type="PROSITE-ProRule" id="PRU00708"/>
    </source>
</evidence>
<dbReference type="Pfam" id="PF13812">
    <property type="entry name" value="PPR_3"/>
    <property type="match status" value="1"/>
</dbReference>
<gene>
    <name evidence="5" type="ORF">C1H46_029893</name>
</gene>
<comment type="caution">
    <text evidence="5">The sequence shown here is derived from an EMBL/GenBank/DDBJ whole genome shotgun (WGS) entry which is preliminary data.</text>
</comment>
<keyword evidence="2" id="KW-0677">Repeat</keyword>
<evidence type="ECO:0000313" key="6">
    <source>
        <dbReference type="Proteomes" id="UP000315295"/>
    </source>
</evidence>
<proteinExistence type="inferred from homology"/>
<feature type="repeat" description="PPR" evidence="3">
    <location>
        <begin position="171"/>
        <end position="205"/>
    </location>
</feature>